<accession>A0ABW5IRQ2</accession>
<name>A0ABW5IRQ2_9BACT</name>
<evidence type="ECO:0000259" key="2">
    <source>
        <dbReference type="Pfam" id="PF02481"/>
    </source>
</evidence>
<dbReference type="RefSeq" id="WP_377511154.1">
    <property type="nucleotide sequence ID" value="NZ_JBHULU010000021.1"/>
</dbReference>
<dbReference type="SUPFAM" id="SSF47781">
    <property type="entry name" value="RuvA domain 2-like"/>
    <property type="match status" value="1"/>
</dbReference>
<feature type="domain" description="DprA winged helix" evidence="3">
    <location>
        <begin position="317"/>
        <end position="367"/>
    </location>
</feature>
<dbReference type="Gene3D" id="1.10.10.10">
    <property type="entry name" value="Winged helix-like DNA-binding domain superfamily/Winged helix DNA-binding domain"/>
    <property type="match status" value="1"/>
</dbReference>
<dbReference type="Pfam" id="PF17782">
    <property type="entry name" value="WHD_DprA"/>
    <property type="match status" value="1"/>
</dbReference>
<dbReference type="InterPro" id="IPR010994">
    <property type="entry name" value="RuvA_2-like"/>
</dbReference>
<comment type="similarity">
    <text evidence="1">Belongs to the DprA/Smf family.</text>
</comment>
<proteinExistence type="inferred from homology"/>
<dbReference type="InterPro" id="IPR057666">
    <property type="entry name" value="DrpA_SLOG"/>
</dbReference>
<comment type="caution">
    <text evidence="4">The sequence shown here is derived from an EMBL/GenBank/DDBJ whole genome shotgun (WGS) entry which is preliminary data.</text>
</comment>
<dbReference type="PANTHER" id="PTHR43022">
    <property type="entry name" value="PROTEIN SMF"/>
    <property type="match status" value="1"/>
</dbReference>
<dbReference type="SUPFAM" id="SSF102405">
    <property type="entry name" value="MCP/YpsA-like"/>
    <property type="match status" value="1"/>
</dbReference>
<gene>
    <name evidence="4" type="primary">dprA</name>
    <name evidence="4" type="ORF">ACFSRY_17980</name>
</gene>
<evidence type="ECO:0000313" key="4">
    <source>
        <dbReference type="EMBL" id="MFD2515766.1"/>
    </source>
</evidence>
<dbReference type="NCBIfam" id="TIGR00732">
    <property type="entry name" value="dprA"/>
    <property type="match status" value="1"/>
</dbReference>
<dbReference type="PANTHER" id="PTHR43022:SF1">
    <property type="entry name" value="PROTEIN SMF"/>
    <property type="match status" value="1"/>
</dbReference>
<dbReference type="Proteomes" id="UP001597544">
    <property type="component" value="Unassembled WGS sequence"/>
</dbReference>
<dbReference type="InterPro" id="IPR036388">
    <property type="entry name" value="WH-like_DNA-bd_sf"/>
</dbReference>
<evidence type="ECO:0000259" key="3">
    <source>
        <dbReference type="Pfam" id="PF17782"/>
    </source>
</evidence>
<evidence type="ECO:0000256" key="1">
    <source>
        <dbReference type="ARBA" id="ARBA00006525"/>
    </source>
</evidence>
<dbReference type="Gene3D" id="3.40.50.450">
    <property type="match status" value="1"/>
</dbReference>
<dbReference type="EMBL" id="JBHULU010000021">
    <property type="protein sequence ID" value="MFD2515766.1"/>
    <property type="molecule type" value="Genomic_DNA"/>
</dbReference>
<reference evidence="5" key="1">
    <citation type="journal article" date="2019" name="Int. J. Syst. Evol. Microbiol.">
        <title>The Global Catalogue of Microorganisms (GCM) 10K type strain sequencing project: providing services to taxonomists for standard genome sequencing and annotation.</title>
        <authorList>
            <consortium name="The Broad Institute Genomics Platform"/>
            <consortium name="The Broad Institute Genome Sequencing Center for Infectious Disease"/>
            <person name="Wu L."/>
            <person name="Ma J."/>
        </authorList>
    </citation>
    <scope>NUCLEOTIDE SEQUENCE [LARGE SCALE GENOMIC DNA]</scope>
    <source>
        <strain evidence="5">KCTC 42498</strain>
    </source>
</reference>
<protein>
    <submittedName>
        <fullName evidence="4">DNA-processing protein DprA</fullName>
    </submittedName>
</protein>
<organism evidence="4 5">
    <name type="scientific">Pontibacter locisalis</name>
    <dbReference type="NCBI Taxonomy" id="1719035"/>
    <lineage>
        <taxon>Bacteria</taxon>
        <taxon>Pseudomonadati</taxon>
        <taxon>Bacteroidota</taxon>
        <taxon>Cytophagia</taxon>
        <taxon>Cytophagales</taxon>
        <taxon>Hymenobacteraceae</taxon>
        <taxon>Pontibacter</taxon>
    </lineage>
</organism>
<feature type="domain" description="Smf/DprA SLOG" evidence="2">
    <location>
        <begin position="83"/>
        <end position="292"/>
    </location>
</feature>
<evidence type="ECO:0000313" key="5">
    <source>
        <dbReference type="Proteomes" id="UP001597544"/>
    </source>
</evidence>
<sequence length="374" mass="41008">MAEEQILFAVALTKLYGVGSQLTRLLVSYCGSPKAVFETPPGKLEKIPGVGTVLIRRIAEGKRSALLQAEEIVKRAEEEDVQLLFYTSPKYPDRLKQIADAPTLLYYRGNVNLNQRRIISIVGTRQITSYGQTVTERIIEDLKPYNVVVVSGLAYGVDVVAHRAALQAGLPTIGVMATGPESVYPAVHRKYAERMLSQGGLLTENSFGTKPDAPRFPARNRIIAGISDCTIVVEAALKSGTLITADIAHGYDKEVMAVPGNITSPVSEGTNYLIKSLKAVAYTSVQDLVELMNWDLQDEAETRFKAKASFDASEFNEEELKVLHVLQQSKEEHMDNLSWKSQVPVSALASVLLSLEFKGIVKAKPGKRFELLAS</sequence>
<dbReference type="InterPro" id="IPR041614">
    <property type="entry name" value="DprA_WH"/>
</dbReference>
<dbReference type="Pfam" id="PF02481">
    <property type="entry name" value="DNA_processg_A"/>
    <property type="match status" value="1"/>
</dbReference>
<keyword evidence="5" id="KW-1185">Reference proteome</keyword>
<dbReference type="InterPro" id="IPR003488">
    <property type="entry name" value="DprA"/>
</dbReference>